<name>A0A6J2XR44_SITOR</name>
<keyword evidence="4 9" id="KW-0812">Transmembrane</keyword>
<evidence type="ECO:0000313" key="10">
    <source>
        <dbReference type="Proteomes" id="UP000504635"/>
    </source>
</evidence>
<dbReference type="InterPro" id="IPR018495">
    <property type="entry name" value="Succ_DH_cyt_bsu_CS"/>
</dbReference>
<dbReference type="InterPro" id="IPR034804">
    <property type="entry name" value="SQR/QFR_C/D"/>
</dbReference>
<dbReference type="PROSITE" id="PS01001">
    <property type="entry name" value="SDH_CYT_2"/>
    <property type="match status" value="1"/>
</dbReference>
<evidence type="ECO:0000256" key="1">
    <source>
        <dbReference type="ARBA" id="ARBA00004141"/>
    </source>
</evidence>
<dbReference type="FunCoup" id="A0A6J2XR44">
    <property type="interactions" value="888"/>
</dbReference>
<dbReference type="FunFam" id="1.20.1300.10:FF:000011">
    <property type="entry name" value="Succinate dehydrogenase cytochrome b560 subunit"/>
    <property type="match status" value="1"/>
</dbReference>
<dbReference type="GO" id="GO:0009055">
    <property type="term" value="F:electron transfer activity"/>
    <property type="evidence" value="ECO:0007669"/>
    <property type="project" value="InterPro"/>
</dbReference>
<keyword evidence="3" id="KW-0349">Heme</keyword>
<dbReference type="InParanoid" id="A0A6J2XR44"/>
<keyword evidence="5" id="KW-0479">Metal-binding</keyword>
<gene>
    <name evidence="11" type="primary">LOC115880829</name>
</gene>
<keyword evidence="7" id="KW-0408">Iron</keyword>
<dbReference type="RefSeq" id="XP_030753988.1">
    <property type="nucleotide sequence ID" value="XM_030898128.1"/>
</dbReference>
<protein>
    <submittedName>
        <fullName evidence="11">Succinate dehydrogenase cytochrome b560 subunit, mitochondrial-like</fullName>
    </submittedName>
</protein>
<dbReference type="KEGG" id="soy:115880829"/>
<feature type="transmembrane region" description="Helical" evidence="9">
    <location>
        <begin position="109"/>
        <end position="130"/>
    </location>
</feature>
<dbReference type="Gene3D" id="1.20.1300.10">
    <property type="entry name" value="Fumarate reductase/succinate dehydrogenase, transmembrane subunit"/>
    <property type="match status" value="1"/>
</dbReference>
<dbReference type="NCBIfam" id="TIGR02970">
    <property type="entry name" value="succ_dehyd_cytB"/>
    <property type="match status" value="1"/>
</dbReference>
<evidence type="ECO:0000256" key="9">
    <source>
        <dbReference type="SAM" id="Phobius"/>
    </source>
</evidence>
<evidence type="ECO:0000256" key="4">
    <source>
        <dbReference type="ARBA" id="ARBA00022692"/>
    </source>
</evidence>
<feature type="transmembrane region" description="Helical" evidence="9">
    <location>
        <begin position="150"/>
        <end position="169"/>
    </location>
</feature>
<dbReference type="GO" id="GO:0006099">
    <property type="term" value="P:tricarboxylic acid cycle"/>
    <property type="evidence" value="ECO:0007669"/>
    <property type="project" value="InterPro"/>
</dbReference>
<feature type="transmembrane region" description="Helical" evidence="9">
    <location>
        <begin position="77"/>
        <end position="97"/>
    </location>
</feature>
<dbReference type="OrthoDB" id="588261at2759"/>
<keyword evidence="8 9" id="KW-0472">Membrane</keyword>
<dbReference type="SUPFAM" id="SSF81343">
    <property type="entry name" value="Fumarate reductase respiratory complex transmembrane subunits"/>
    <property type="match status" value="1"/>
</dbReference>
<dbReference type="PANTHER" id="PTHR10978:SF5">
    <property type="entry name" value="SUCCINATE DEHYDROGENASE CYTOCHROME B560 SUBUNIT, MITOCHONDRIAL"/>
    <property type="match status" value="1"/>
</dbReference>
<reference evidence="11" key="1">
    <citation type="submission" date="2025-08" db="UniProtKB">
        <authorList>
            <consortium name="RefSeq"/>
        </authorList>
    </citation>
    <scope>IDENTIFICATION</scope>
    <source>
        <tissue evidence="11">Gonads</tissue>
    </source>
</reference>
<dbReference type="GeneID" id="115880829"/>
<dbReference type="Pfam" id="PF01127">
    <property type="entry name" value="Sdh_cyt"/>
    <property type="match status" value="1"/>
</dbReference>
<evidence type="ECO:0000256" key="7">
    <source>
        <dbReference type="ARBA" id="ARBA00023004"/>
    </source>
</evidence>
<dbReference type="GO" id="GO:0046872">
    <property type="term" value="F:metal ion binding"/>
    <property type="evidence" value="ECO:0007669"/>
    <property type="project" value="UniProtKB-KW"/>
</dbReference>
<evidence type="ECO:0000256" key="2">
    <source>
        <dbReference type="ARBA" id="ARBA00005163"/>
    </source>
</evidence>
<evidence type="ECO:0000256" key="5">
    <source>
        <dbReference type="ARBA" id="ARBA00022723"/>
    </source>
</evidence>
<dbReference type="Proteomes" id="UP000504635">
    <property type="component" value="Unplaced"/>
</dbReference>
<dbReference type="CDD" id="cd03499">
    <property type="entry name" value="SQR_TypeC_SdhC"/>
    <property type="match status" value="1"/>
</dbReference>
<dbReference type="AlphaFoldDB" id="A0A6J2XR44"/>
<dbReference type="GO" id="GO:0016020">
    <property type="term" value="C:membrane"/>
    <property type="evidence" value="ECO:0007669"/>
    <property type="project" value="UniProtKB-SubCell"/>
</dbReference>
<dbReference type="GO" id="GO:0006121">
    <property type="term" value="P:mitochondrial electron transport, succinate to ubiquinone"/>
    <property type="evidence" value="ECO:0007669"/>
    <property type="project" value="TreeGrafter"/>
</dbReference>
<proteinExistence type="predicted"/>
<dbReference type="PANTHER" id="PTHR10978">
    <property type="entry name" value="SUCCINATE DEHYDROGENASE CYTOCHROME B560 SUBUNIT"/>
    <property type="match status" value="1"/>
</dbReference>
<dbReference type="GO" id="GO:0005739">
    <property type="term" value="C:mitochondrion"/>
    <property type="evidence" value="ECO:0007669"/>
    <property type="project" value="GOC"/>
</dbReference>
<comment type="subcellular location">
    <subcellularLocation>
        <location evidence="1">Membrane</location>
        <topology evidence="1">Multi-pass membrane protein</topology>
    </subcellularLocation>
</comment>
<dbReference type="InterPro" id="IPR000701">
    <property type="entry name" value="SuccDH_FuR_B_TM-su"/>
</dbReference>
<dbReference type="InterPro" id="IPR014314">
    <property type="entry name" value="Succ_DH_cytb556"/>
</dbReference>
<evidence type="ECO:0000313" key="11">
    <source>
        <dbReference type="RefSeq" id="XP_030753988.1"/>
    </source>
</evidence>
<evidence type="ECO:0000256" key="6">
    <source>
        <dbReference type="ARBA" id="ARBA00022989"/>
    </source>
</evidence>
<evidence type="ECO:0000256" key="8">
    <source>
        <dbReference type="ARBA" id="ARBA00023136"/>
    </source>
</evidence>
<keyword evidence="10" id="KW-1185">Reference proteome</keyword>
<comment type="pathway">
    <text evidence="2">Carbohydrate metabolism; tricarboxylic acid cycle.</text>
</comment>
<organism evidence="10 11">
    <name type="scientific">Sitophilus oryzae</name>
    <name type="common">Rice weevil</name>
    <name type="synonym">Curculio oryzae</name>
    <dbReference type="NCBI Taxonomy" id="7048"/>
    <lineage>
        <taxon>Eukaryota</taxon>
        <taxon>Metazoa</taxon>
        <taxon>Ecdysozoa</taxon>
        <taxon>Arthropoda</taxon>
        <taxon>Hexapoda</taxon>
        <taxon>Insecta</taxon>
        <taxon>Pterygota</taxon>
        <taxon>Neoptera</taxon>
        <taxon>Endopterygota</taxon>
        <taxon>Coleoptera</taxon>
        <taxon>Polyphaga</taxon>
        <taxon>Cucujiformia</taxon>
        <taxon>Curculionidae</taxon>
        <taxon>Dryophthorinae</taxon>
        <taxon>Sitophilus</taxon>
    </lineage>
</organism>
<keyword evidence="6 9" id="KW-1133">Transmembrane helix</keyword>
<sequence length="170" mass="19279">MALLLRLTGNQLLRHQSKTLCKFVRPVTLKPSQYVPPVQMGHDERNMKLGRPQSPHLTIYKPQLTAMLSISHRATGIVLAGYAVMFSLAAVWLECPIEYYIEQIRCAELGPACIFGIKFTLAFPLLYHFWNGIRHLLWDTGRFLTIKEVYLTGWTMLAVTIASAIVLSGY</sequence>
<accession>A0A6J2XR44</accession>
<evidence type="ECO:0000256" key="3">
    <source>
        <dbReference type="ARBA" id="ARBA00022617"/>
    </source>
</evidence>